<keyword evidence="3 7" id="KW-0812">Transmembrane</keyword>
<feature type="transmembrane region" description="Helical" evidence="7">
    <location>
        <begin position="38"/>
        <end position="60"/>
    </location>
</feature>
<comment type="similarity">
    <text evidence="2">Belongs to the autoinducer-2 exporter (AI-2E) (TC 2.A.86) family.</text>
</comment>
<evidence type="ECO:0000256" key="2">
    <source>
        <dbReference type="ARBA" id="ARBA00009773"/>
    </source>
</evidence>
<feature type="transmembrane region" description="Helical" evidence="7">
    <location>
        <begin position="72"/>
        <end position="90"/>
    </location>
</feature>
<reference evidence="8 9" key="1">
    <citation type="submission" date="2021-01" db="EMBL/GenBank/DDBJ databases">
        <title>Genomic Encyclopedia of Type Strains, Phase IV (KMG-IV): sequencing the most valuable type-strain genomes for metagenomic binning, comparative biology and taxonomic classification.</title>
        <authorList>
            <person name="Goeker M."/>
        </authorList>
    </citation>
    <scope>NUCLEOTIDE SEQUENCE [LARGE SCALE GENOMIC DNA]</scope>
    <source>
        <strain evidence="8 9">DSM 104297</strain>
    </source>
</reference>
<dbReference type="Proteomes" id="UP000809829">
    <property type="component" value="Unassembled WGS sequence"/>
</dbReference>
<feature type="transmembrane region" description="Helical" evidence="7">
    <location>
        <begin position="269"/>
        <end position="292"/>
    </location>
</feature>
<evidence type="ECO:0000256" key="1">
    <source>
        <dbReference type="ARBA" id="ARBA00004141"/>
    </source>
</evidence>
<evidence type="ECO:0000313" key="9">
    <source>
        <dbReference type="Proteomes" id="UP000809829"/>
    </source>
</evidence>
<dbReference type="PANTHER" id="PTHR21716:SF15">
    <property type="entry name" value="TRANSPORT PROTEIN YRRI-RELATED"/>
    <property type="match status" value="1"/>
</dbReference>
<dbReference type="RefSeq" id="WP_205182733.1">
    <property type="nucleotide sequence ID" value="NZ_JAFBFC010000001.1"/>
</dbReference>
<sequence length="353" mass="39703">MREVSFRWFYRLGIVLLVLLCIFVFFKIQFLWLPFVGMVFKAISPFLIAAFITYLLHPIIEKIHENGLPRPLAILIIYLFFFGGIGYGIYKGFPLFLAQLKDLNEQLPQLTTLYKEWMTEIHERTSTLPNGVHERIEEGIDDLERAVDSLVTRLMEGVKSLLNAFIVIVIIPFIVFYMLKDVTLIKKAAAFLTPPKWHEPGKRFLHDVNESLGNYIRGQFFVCLIIGGIATLVLWLFHVPYALLLGTIIGITNVIPYFGPIIGAIPGAIIAATISTKLVIIVLCVVFSLQFLEGNVLSPLIVGKSLHIHPLFIMFALLLGGELGGIIGLILAVPILSVLKVSILHLRTDVFKH</sequence>
<feature type="transmembrane region" description="Helical" evidence="7">
    <location>
        <begin position="220"/>
        <end position="237"/>
    </location>
</feature>
<feature type="transmembrane region" description="Helical" evidence="7">
    <location>
        <begin position="243"/>
        <end position="262"/>
    </location>
</feature>
<proteinExistence type="inferred from homology"/>
<accession>A0ABS2QPT3</accession>
<evidence type="ECO:0000256" key="4">
    <source>
        <dbReference type="ARBA" id="ARBA00022989"/>
    </source>
</evidence>
<feature type="transmembrane region" description="Helical" evidence="7">
    <location>
        <begin position="160"/>
        <end position="179"/>
    </location>
</feature>
<evidence type="ECO:0000256" key="5">
    <source>
        <dbReference type="ARBA" id="ARBA00023136"/>
    </source>
</evidence>
<evidence type="ECO:0000256" key="6">
    <source>
        <dbReference type="SAM" id="Coils"/>
    </source>
</evidence>
<feature type="transmembrane region" description="Helical" evidence="7">
    <location>
        <begin position="12"/>
        <end position="32"/>
    </location>
</feature>
<keyword evidence="9" id="KW-1185">Reference proteome</keyword>
<evidence type="ECO:0000256" key="7">
    <source>
        <dbReference type="SAM" id="Phobius"/>
    </source>
</evidence>
<feature type="transmembrane region" description="Helical" evidence="7">
    <location>
        <begin position="312"/>
        <end position="339"/>
    </location>
</feature>
<evidence type="ECO:0000313" key="8">
    <source>
        <dbReference type="EMBL" id="MBM7701420.1"/>
    </source>
</evidence>
<feature type="coiled-coil region" evidence="6">
    <location>
        <begin position="100"/>
        <end position="153"/>
    </location>
</feature>
<keyword evidence="4 7" id="KW-1133">Transmembrane helix</keyword>
<evidence type="ECO:0000256" key="3">
    <source>
        <dbReference type="ARBA" id="ARBA00022692"/>
    </source>
</evidence>
<name>A0ABS2QPT3_9BACI</name>
<keyword evidence="5 7" id="KW-0472">Membrane</keyword>
<dbReference type="PANTHER" id="PTHR21716">
    <property type="entry name" value="TRANSMEMBRANE PROTEIN"/>
    <property type="match status" value="1"/>
</dbReference>
<comment type="caution">
    <text evidence="8">The sequence shown here is derived from an EMBL/GenBank/DDBJ whole genome shotgun (WGS) entry which is preliminary data.</text>
</comment>
<comment type="subcellular location">
    <subcellularLocation>
        <location evidence="1">Membrane</location>
        <topology evidence="1">Multi-pass membrane protein</topology>
    </subcellularLocation>
</comment>
<protein>
    <submittedName>
        <fullName evidence="8">PurR-regulated permease PerM</fullName>
    </submittedName>
</protein>
<gene>
    <name evidence="8" type="ORF">JOC83_000246</name>
</gene>
<dbReference type="InterPro" id="IPR002549">
    <property type="entry name" value="AI-2E-like"/>
</dbReference>
<organism evidence="8 9">
    <name type="scientific">Priestia iocasae</name>
    <dbReference type="NCBI Taxonomy" id="2291674"/>
    <lineage>
        <taxon>Bacteria</taxon>
        <taxon>Bacillati</taxon>
        <taxon>Bacillota</taxon>
        <taxon>Bacilli</taxon>
        <taxon>Bacillales</taxon>
        <taxon>Bacillaceae</taxon>
        <taxon>Priestia</taxon>
    </lineage>
</organism>
<keyword evidence="6" id="KW-0175">Coiled coil</keyword>
<dbReference type="Pfam" id="PF01594">
    <property type="entry name" value="AI-2E_transport"/>
    <property type="match status" value="1"/>
</dbReference>
<dbReference type="EMBL" id="JAFBFC010000001">
    <property type="protein sequence ID" value="MBM7701420.1"/>
    <property type="molecule type" value="Genomic_DNA"/>
</dbReference>